<feature type="transmembrane region" description="Helical" evidence="6">
    <location>
        <begin position="200"/>
        <end position="217"/>
    </location>
</feature>
<feature type="signal peptide" evidence="7">
    <location>
        <begin position="1"/>
        <end position="24"/>
    </location>
</feature>
<dbReference type="RefSeq" id="WP_079687510.1">
    <property type="nucleotide sequence ID" value="NZ_FUZU01000002.1"/>
</dbReference>
<feature type="transmembrane region" description="Helical" evidence="6">
    <location>
        <begin position="137"/>
        <end position="163"/>
    </location>
</feature>
<sequence>MKSTVLRLAATLSFAAMVAVNALANILPMNGLNTGEVSALYPSLFTPAGLTFSIWSVIYILLGGFIVISWTQRDDKRIDRVLAWFILTCVFNIGWILVWHHLLTALSVIIMLALLSVLILIFRIVHESPWQENKLQVWVVLPFTIYLAWITVATIANISALLVSLEWNGGFLSQQTWTIIMMTIATLLAFKITFDYKVPFFAVVVMWALFGIYFRWQGGDFNIITYTSVLLMTLLGLGIFYIMRKRTSS</sequence>
<dbReference type="PANTHER" id="PTHR33802:SF1">
    <property type="entry name" value="XK-RELATED PROTEIN"/>
    <property type="match status" value="1"/>
</dbReference>
<evidence type="ECO:0000256" key="1">
    <source>
        <dbReference type="ARBA" id="ARBA00004141"/>
    </source>
</evidence>
<dbReference type="InterPro" id="IPR038330">
    <property type="entry name" value="TspO/MBR-related_sf"/>
</dbReference>
<dbReference type="InterPro" id="IPR004307">
    <property type="entry name" value="TspO_MBR"/>
</dbReference>
<dbReference type="PANTHER" id="PTHR33802">
    <property type="entry name" value="SI:CH211-161H7.5-RELATED"/>
    <property type="match status" value="1"/>
</dbReference>
<feature type="chain" id="PRO_5012436946" evidence="7">
    <location>
        <begin position="25"/>
        <end position="249"/>
    </location>
</feature>
<protein>
    <submittedName>
        <fullName evidence="8">TspO and MBR related proteins</fullName>
    </submittedName>
</protein>
<dbReference type="AlphaFoldDB" id="A0A1T5LC57"/>
<reference evidence="8 9" key="1">
    <citation type="submission" date="2017-02" db="EMBL/GenBank/DDBJ databases">
        <authorList>
            <person name="Peterson S.W."/>
        </authorList>
    </citation>
    <scope>NUCLEOTIDE SEQUENCE [LARGE SCALE GENOMIC DNA]</scope>
    <source>
        <strain evidence="8 9">DSM 25262</strain>
    </source>
</reference>
<dbReference type="Gene3D" id="1.20.1260.100">
    <property type="entry name" value="TspO/MBR protein"/>
    <property type="match status" value="1"/>
</dbReference>
<keyword evidence="7" id="KW-0732">Signal</keyword>
<dbReference type="GO" id="GO:0016020">
    <property type="term" value="C:membrane"/>
    <property type="evidence" value="ECO:0007669"/>
    <property type="project" value="UniProtKB-SubCell"/>
</dbReference>
<gene>
    <name evidence="8" type="ORF">SAMN05660236_2941</name>
</gene>
<keyword evidence="9" id="KW-1185">Reference proteome</keyword>
<evidence type="ECO:0000256" key="2">
    <source>
        <dbReference type="ARBA" id="ARBA00007524"/>
    </source>
</evidence>
<feature type="transmembrane region" description="Helical" evidence="6">
    <location>
        <begin position="223"/>
        <end position="243"/>
    </location>
</feature>
<keyword evidence="5 6" id="KW-0472">Membrane</keyword>
<organism evidence="8 9">
    <name type="scientific">Ohtaekwangia koreensis</name>
    <dbReference type="NCBI Taxonomy" id="688867"/>
    <lineage>
        <taxon>Bacteria</taxon>
        <taxon>Pseudomonadati</taxon>
        <taxon>Bacteroidota</taxon>
        <taxon>Cytophagia</taxon>
        <taxon>Cytophagales</taxon>
        <taxon>Fulvivirgaceae</taxon>
        <taxon>Ohtaekwangia</taxon>
    </lineage>
</organism>
<dbReference type="Pfam" id="PF03073">
    <property type="entry name" value="TspO_MBR"/>
    <property type="match status" value="1"/>
</dbReference>
<evidence type="ECO:0000313" key="9">
    <source>
        <dbReference type="Proteomes" id="UP000190961"/>
    </source>
</evidence>
<evidence type="ECO:0000256" key="3">
    <source>
        <dbReference type="ARBA" id="ARBA00022692"/>
    </source>
</evidence>
<evidence type="ECO:0000313" key="8">
    <source>
        <dbReference type="EMBL" id="SKC73540.1"/>
    </source>
</evidence>
<feature type="transmembrane region" description="Helical" evidence="6">
    <location>
        <begin position="105"/>
        <end position="125"/>
    </location>
</feature>
<comment type="similarity">
    <text evidence="2">Belongs to the TspO/BZRP family.</text>
</comment>
<comment type="subcellular location">
    <subcellularLocation>
        <location evidence="1">Membrane</location>
        <topology evidence="1">Multi-pass membrane protein</topology>
    </subcellularLocation>
</comment>
<dbReference type="STRING" id="688867.SAMN05660236_2941"/>
<feature type="transmembrane region" description="Helical" evidence="6">
    <location>
        <begin position="175"/>
        <end position="193"/>
    </location>
</feature>
<keyword evidence="3 6" id="KW-0812">Transmembrane</keyword>
<keyword evidence="4 6" id="KW-1133">Transmembrane helix</keyword>
<dbReference type="Proteomes" id="UP000190961">
    <property type="component" value="Unassembled WGS sequence"/>
</dbReference>
<evidence type="ECO:0000256" key="7">
    <source>
        <dbReference type="SAM" id="SignalP"/>
    </source>
</evidence>
<accession>A0A1T5LC57</accession>
<proteinExistence type="inferred from homology"/>
<evidence type="ECO:0000256" key="5">
    <source>
        <dbReference type="ARBA" id="ARBA00023136"/>
    </source>
</evidence>
<name>A0A1T5LC57_9BACT</name>
<evidence type="ECO:0000256" key="4">
    <source>
        <dbReference type="ARBA" id="ARBA00022989"/>
    </source>
</evidence>
<dbReference type="OrthoDB" id="5189031at2"/>
<feature type="transmembrane region" description="Helical" evidence="6">
    <location>
        <begin position="48"/>
        <end position="69"/>
    </location>
</feature>
<evidence type="ECO:0000256" key="6">
    <source>
        <dbReference type="SAM" id="Phobius"/>
    </source>
</evidence>
<feature type="transmembrane region" description="Helical" evidence="6">
    <location>
        <begin position="81"/>
        <end position="99"/>
    </location>
</feature>
<dbReference type="EMBL" id="FUZU01000002">
    <property type="protein sequence ID" value="SKC73540.1"/>
    <property type="molecule type" value="Genomic_DNA"/>
</dbReference>